<protein>
    <recommendedName>
        <fullName evidence="2">Fe2OG dioxygenase domain-containing protein</fullName>
    </recommendedName>
</protein>
<organism evidence="3 4">
    <name type="scientific">Prorocentrum cordatum</name>
    <dbReference type="NCBI Taxonomy" id="2364126"/>
    <lineage>
        <taxon>Eukaryota</taxon>
        <taxon>Sar</taxon>
        <taxon>Alveolata</taxon>
        <taxon>Dinophyceae</taxon>
        <taxon>Prorocentrales</taxon>
        <taxon>Prorocentraceae</taxon>
        <taxon>Prorocentrum</taxon>
    </lineage>
</organism>
<evidence type="ECO:0000313" key="3">
    <source>
        <dbReference type="EMBL" id="CAK0855462.1"/>
    </source>
</evidence>
<dbReference type="PANTHER" id="PTHR42256">
    <property type="entry name" value="OXOGLUTARATE/IRON-DEPENDENT DIOXYGENASE"/>
    <property type="match status" value="1"/>
</dbReference>
<dbReference type="Pfam" id="PF13532">
    <property type="entry name" value="2OG-FeII_Oxy_2"/>
    <property type="match status" value="1"/>
</dbReference>
<dbReference type="PANTHER" id="PTHR42256:SF1">
    <property type="entry name" value="FE2OG DIOXYGENASE DOMAIN-CONTAINING PROTEIN"/>
    <property type="match status" value="1"/>
</dbReference>
<reference evidence="3" key="1">
    <citation type="submission" date="2023-10" db="EMBL/GenBank/DDBJ databases">
        <authorList>
            <person name="Chen Y."/>
            <person name="Shah S."/>
            <person name="Dougan E. K."/>
            <person name="Thang M."/>
            <person name="Chan C."/>
        </authorList>
    </citation>
    <scope>NUCLEOTIDE SEQUENCE [LARGE SCALE GENOMIC DNA]</scope>
</reference>
<sequence length="330" mass="36179">MAAAMEGPALEKRCRWRKDKKEQPEHPASPEPPGLAAPAAAAASPQLGRPGAAAENFAAARAFQGLHGRKTDFALLTGAVDNAYQTVLGGNAFYYRELICKEGDFSMYESLVKELNYTPCWMSGGTPLYRPTAIGREEALKSSPTYEAVVRWLAGHFGVEPVRSLVNHYQNGDHFTAFHSDQYFDGVNMTIGASFGEERALIFEHKESKEQFNFPQHNGDIFAFTDEVNSRFVHGVPRERRRARSTGARHTPGRVSVILWARRHQPEWQRHAATKPISLLPFHYVLEHDPGKPETPEAELGDAAAAGPLAAPPPAPQEAEGAAAVEGDEA</sequence>
<proteinExistence type="predicted"/>
<dbReference type="InterPro" id="IPR037151">
    <property type="entry name" value="AlkB-like_sf"/>
</dbReference>
<dbReference type="Gene3D" id="2.60.120.590">
    <property type="entry name" value="Alpha-ketoglutarate-dependent dioxygenase AlkB-like"/>
    <property type="match status" value="1"/>
</dbReference>
<dbReference type="PROSITE" id="PS51471">
    <property type="entry name" value="FE2OG_OXY"/>
    <property type="match status" value="1"/>
</dbReference>
<gene>
    <name evidence="3" type="ORF">PCOR1329_LOCUS46190</name>
</gene>
<dbReference type="SUPFAM" id="SSF51197">
    <property type="entry name" value="Clavaminate synthase-like"/>
    <property type="match status" value="1"/>
</dbReference>
<feature type="compositionally biased region" description="Basic and acidic residues" evidence="1">
    <location>
        <begin position="9"/>
        <end position="25"/>
    </location>
</feature>
<keyword evidence="4" id="KW-1185">Reference proteome</keyword>
<dbReference type="InterPro" id="IPR027450">
    <property type="entry name" value="AlkB-like"/>
</dbReference>
<name>A0ABN9U8L0_9DINO</name>
<accession>A0ABN9U8L0</accession>
<feature type="domain" description="Fe2OG dioxygenase" evidence="2">
    <location>
        <begin position="158"/>
        <end position="263"/>
    </location>
</feature>
<evidence type="ECO:0000259" key="2">
    <source>
        <dbReference type="PROSITE" id="PS51471"/>
    </source>
</evidence>
<dbReference type="InterPro" id="IPR005123">
    <property type="entry name" value="Oxoglu/Fe-dep_dioxygenase_dom"/>
</dbReference>
<dbReference type="Proteomes" id="UP001189429">
    <property type="component" value="Unassembled WGS sequence"/>
</dbReference>
<dbReference type="EMBL" id="CAUYUJ010015555">
    <property type="protein sequence ID" value="CAK0855462.1"/>
    <property type="molecule type" value="Genomic_DNA"/>
</dbReference>
<feature type="region of interest" description="Disordered" evidence="1">
    <location>
        <begin position="288"/>
        <end position="330"/>
    </location>
</feature>
<feature type="compositionally biased region" description="Low complexity" evidence="1">
    <location>
        <begin position="317"/>
        <end position="330"/>
    </location>
</feature>
<evidence type="ECO:0000256" key="1">
    <source>
        <dbReference type="SAM" id="MobiDB-lite"/>
    </source>
</evidence>
<feature type="non-terminal residue" evidence="3">
    <location>
        <position position="330"/>
    </location>
</feature>
<comment type="caution">
    <text evidence="3">The sequence shown here is derived from an EMBL/GenBank/DDBJ whole genome shotgun (WGS) entry which is preliminary data.</text>
</comment>
<feature type="region of interest" description="Disordered" evidence="1">
    <location>
        <begin position="1"/>
        <end position="45"/>
    </location>
</feature>
<feature type="compositionally biased region" description="Low complexity" evidence="1">
    <location>
        <begin position="36"/>
        <end position="45"/>
    </location>
</feature>
<evidence type="ECO:0000313" key="4">
    <source>
        <dbReference type="Proteomes" id="UP001189429"/>
    </source>
</evidence>